<evidence type="ECO:0000256" key="6">
    <source>
        <dbReference type="ARBA" id="ARBA00024511"/>
    </source>
</evidence>
<dbReference type="EC" id="3.1.1.117" evidence="7"/>
<name>A0AAE0JQ12_9PEZI</name>
<evidence type="ECO:0000256" key="7">
    <source>
        <dbReference type="ARBA" id="ARBA00026105"/>
    </source>
</evidence>
<dbReference type="AlphaFoldDB" id="A0AAE0JQ12"/>
<protein>
    <recommendedName>
        <fullName evidence="7">(4-O-methyl)-D-glucuronate--lignin esterase</fullName>
        <ecNumber evidence="7">3.1.1.117</ecNumber>
    </recommendedName>
</protein>
<dbReference type="Proteomes" id="UP001278500">
    <property type="component" value="Unassembled WGS sequence"/>
</dbReference>
<evidence type="ECO:0000256" key="1">
    <source>
        <dbReference type="ARBA" id="ARBA00010092"/>
    </source>
</evidence>
<organism evidence="9 10">
    <name type="scientific">Neurospora tetraspora</name>
    <dbReference type="NCBI Taxonomy" id="94610"/>
    <lineage>
        <taxon>Eukaryota</taxon>
        <taxon>Fungi</taxon>
        <taxon>Dikarya</taxon>
        <taxon>Ascomycota</taxon>
        <taxon>Pezizomycotina</taxon>
        <taxon>Sordariomycetes</taxon>
        <taxon>Sordariomycetidae</taxon>
        <taxon>Sordariales</taxon>
        <taxon>Sordariaceae</taxon>
        <taxon>Neurospora</taxon>
    </lineage>
</organism>
<comment type="catalytic activity">
    <reaction evidence="6">
        <text>a 4-O-methyl-alpha-D-glucuronosyl ester derivative + H2O = 4-O-methyl-alpha-D-glucuronate derivative + an alcohol + H(+)</text>
        <dbReference type="Rhea" id="RHEA:67452"/>
        <dbReference type="ChEBI" id="CHEBI:15377"/>
        <dbReference type="ChEBI" id="CHEBI:15378"/>
        <dbReference type="ChEBI" id="CHEBI:30879"/>
        <dbReference type="ChEBI" id="CHEBI:171667"/>
        <dbReference type="ChEBI" id="CHEBI:171668"/>
        <dbReference type="EC" id="3.1.1.117"/>
    </reaction>
    <physiologicalReaction direction="left-to-right" evidence="6">
        <dbReference type="Rhea" id="RHEA:67453"/>
    </physiologicalReaction>
</comment>
<dbReference type="SUPFAM" id="SSF53474">
    <property type="entry name" value="alpha/beta-Hydrolases"/>
    <property type="match status" value="1"/>
</dbReference>
<reference evidence="9" key="1">
    <citation type="journal article" date="2023" name="Mol. Phylogenet. Evol.">
        <title>Genome-scale phylogeny and comparative genomics of the fungal order Sordariales.</title>
        <authorList>
            <person name="Hensen N."/>
            <person name="Bonometti L."/>
            <person name="Westerberg I."/>
            <person name="Brannstrom I.O."/>
            <person name="Guillou S."/>
            <person name="Cros-Aarteil S."/>
            <person name="Calhoun S."/>
            <person name="Haridas S."/>
            <person name="Kuo A."/>
            <person name="Mondo S."/>
            <person name="Pangilinan J."/>
            <person name="Riley R."/>
            <person name="LaButti K."/>
            <person name="Andreopoulos B."/>
            <person name="Lipzen A."/>
            <person name="Chen C."/>
            <person name="Yan M."/>
            <person name="Daum C."/>
            <person name="Ng V."/>
            <person name="Clum A."/>
            <person name="Steindorff A."/>
            <person name="Ohm R.A."/>
            <person name="Martin F."/>
            <person name="Silar P."/>
            <person name="Natvig D.O."/>
            <person name="Lalanne C."/>
            <person name="Gautier V."/>
            <person name="Ament-Velasquez S.L."/>
            <person name="Kruys A."/>
            <person name="Hutchinson M.I."/>
            <person name="Powell A.J."/>
            <person name="Barry K."/>
            <person name="Miller A.N."/>
            <person name="Grigoriev I.V."/>
            <person name="Debuchy R."/>
            <person name="Gladieux P."/>
            <person name="Hiltunen Thoren M."/>
            <person name="Johannesson H."/>
        </authorList>
    </citation>
    <scope>NUCLEOTIDE SEQUENCE</scope>
    <source>
        <strain evidence="9">CBS 560.94</strain>
    </source>
</reference>
<keyword evidence="10" id="KW-1185">Reference proteome</keyword>
<keyword evidence="3" id="KW-0732">Signal</keyword>
<feature type="domain" description="4-O-methyl-glucuronoyl methylesterase-like" evidence="8">
    <location>
        <begin position="31"/>
        <end position="190"/>
    </location>
</feature>
<evidence type="ECO:0000313" key="10">
    <source>
        <dbReference type="Proteomes" id="UP001278500"/>
    </source>
</evidence>
<evidence type="ECO:0000256" key="5">
    <source>
        <dbReference type="ARBA" id="ARBA00023185"/>
    </source>
</evidence>
<dbReference type="GO" id="GO:0046274">
    <property type="term" value="P:lignin catabolic process"/>
    <property type="evidence" value="ECO:0007669"/>
    <property type="project" value="UniProtKB-KW"/>
</dbReference>
<dbReference type="GeneID" id="87865985"/>
<sequence length="199" mass="21158">MQLLQEYQHGYYPNHSQEKVEATRSGNTINIAVTAGGKTGKFKATISSPSGASASKKAPVVINIGGMQNQPYLSAGIAIAQFDYTSVAPDSNSKTGAFWDIYKGREIGVLTAWAWGFHRTLNALNITVPEIGASRVGVTGCSRLGKGALAAGLFDSRITLTMPMSSGVQGLGPYRYIGFGGRGENLENSKSPRILLLWS</sequence>
<evidence type="ECO:0000256" key="2">
    <source>
        <dbReference type="ARBA" id="ARBA00022487"/>
    </source>
</evidence>
<dbReference type="InterPro" id="IPR029058">
    <property type="entry name" value="AB_hydrolase_fold"/>
</dbReference>
<dbReference type="GO" id="GO:0052689">
    <property type="term" value="F:carboxylic ester hydrolase activity"/>
    <property type="evidence" value="ECO:0007669"/>
    <property type="project" value="UniProtKB-KW"/>
</dbReference>
<dbReference type="Pfam" id="PF22244">
    <property type="entry name" value="GCE_fung"/>
    <property type="match status" value="1"/>
</dbReference>
<dbReference type="RefSeq" id="XP_062686964.1">
    <property type="nucleotide sequence ID" value="XM_062828831.1"/>
</dbReference>
<gene>
    <name evidence="9" type="ORF">B0H65DRAFT_52536</name>
</gene>
<keyword evidence="5" id="KW-0439">Lignin degradation</keyword>
<evidence type="ECO:0000259" key="8">
    <source>
        <dbReference type="Pfam" id="PF22244"/>
    </source>
</evidence>
<comment type="caution">
    <text evidence="9">The sequence shown here is derived from an EMBL/GenBank/DDBJ whole genome shotgun (WGS) entry which is preliminary data.</text>
</comment>
<accession>A0AAE0JQ12</accession>
<proteinExistence type="inferred from homology"/>
<dbReference type="InterPro" id="IPR054579">
    <property type="entry name" value="GCE-like_dom"/>
</dbReference>
<keyword evidence="2" id="KW-0719">Serine esterase</keyword>
<dbReference type="Gene3D" id="3.40.50.1820">
    <property type="entry name" value="alpha/beta hydrolase"/>
    <property type="match status" value="1"/>
</dbReference>
<comment type="similarity">
    <text evidence="1">Belongs to the carbohydrate esterase 15 (CE15) family.</text>
</comment>
<reference evidence="9" key="2">
    <citation type="submission" date="2023-06" db="EMBL/GenBank/DDBJ databases">
        <authorList>
            <consortium name="Lawrence Berkeley National Laboratory"/>
            <person name="Haridas S."/>
            <person name="Hensen N."/>
            <person name="Bonometti L."/>
            <person name="Westerberg I."/>
            <person name="Brannstrom I.O."/>
            <person name="Guillou S."/>
            <person name="Cros-Aarteil S."/>
            <person name="Calhoun S."/>
            <person name="Kuo A."/>
            <person name="Mondo S."/>
            <person name="Pangilinan J."/>
            <person name="Riley R."/>
            <person name="Labutti K."/>
            <person name="Andreopoulos B."/>
            <person name="Lipzen A."/>
            <person name="Chen C."/>
            <person name="Yanf M."/>
            <person name="Daum C."/>
            <person name="Ng V."/>
            <person name="Clum A."/>
            <person name="Steindorff A."/>
            <person name="Ohm R."/>
            <person name="Martin F."/>
            <person name="Silar P."/>
            <person name="Natvig D."/>
            <person name="Lalanne C."/>
            <person name="Gautier V."/>
            <person name="Ament-Velasquez S.L."/>
            <person name="Kruys A."/>
            <person name="Hutchinson M.I."/>
            <person name="Powell A.J."/>
            <person name="Barry K."/>
            <person name="Miller A.N."/>
            <person name="Grigoriev I.V."/>
            <person name="Debuchy R."/>
            <person name="Gladieux P."/>
            <person name="Thoren M.H."/>
            <person name="Johannesson H."/>
        </authorList>
    </citation>
    <scope>NUCLEOTIDE SEQUENCE</scope>
    <source>
        <strain evidence="9">CBS 560.94</strain>
    </source>
</reference>
<dbReference type="EMBL" id="JAUEPP010000001">
    <property type="protein sequence ID" value="KAK3355586.1"/>
    <property type="molecule type" value="Genomic_DNA"/>
</dbReference>
<evidence type="ECO:0000256" key="4">
    <source>
        <dbReference type="ARBA" id="ARBA00022801"/>
    </source>
</evidence>
<keyword evidence="4" id="KW-0378">Hydrolase</keyword>
<evidence type="ECO:0000313" key="9">
    <source>
        <dbReference type="EMBL" id="KAK3355586.1"/>
    </source>
</evidence>
<evidence type="ECO:0000256" key="3">
    <source>
        <dbReference type="ARBA" id="ARBA00022729"/>
    </source>
</evidence>